<dbReference type="RefSeq" id="WP_101753984.1">
    <property type="nucleotide sequence ID" value="NZ_CP025430.1"/>
</dbReference>
<dbReference type="PROSITE" id="PS00136">
    <property type="entry name" value="SUBTILASE_ASP"/>
    <property type="match status" value="1"/>
</dbReference>
<evidence type="ECO:0000256" key="2">
    <source>
        <dbReference type="ARBA" id="ARBA00022670"/>
    </source>
</evidence>
<feature type="domain" description="Peptidase S8/S53" evidence="7">
    <location>
        <begin position="105"/>
        <end position="380"/>
    </location>
</feature>
<dbReference type="GO" id="GO:0004252">
    <property type="term" value="F:serine-type endopeptidase activity"/>
    <property type="evidence" value="ECO:0007669"/>
    <property type="project" value="UniProtKB-UniRule"/>
</dbReference>
<dbReference type="Proteomes" id="UP000234530">
    <property type="component" value="Chromosome"/>
</dbReference>
<dbReference type="PANTHER" id="PTHR43399:SF4">
    <property type="entry name" value="CELL WALL-ASSOCIATED PROTEASE"/>
    <property type="match status" value="1"/>
</dbReference>
<feature type="active site" description="Charge relay system" evidence="5">
    <location>
        <position position="147"/>
    </location>
</feature>
<evidence type="ECO:0000256" key="1">
    <source>
        <dbReference type="ARBA" id="ARBA00011073"/>
    </source>
</evidence>
<feature type="active site" description="Charge relay system" evidence="5">
    <location>
        <position position="342"/>
    </location>
</feature>
<keyword evidence="3 5" id="KW-0378">Hydrolase</keyword>
<dbReference type="PROSITE" id="PS00138">
    <property type="entry name" value="SUBTILASE_SER"/>
    <property type="match status" value="1"/>
</dbReference>
<evidence type="ECO:0000259" key="7">
    <source>
        <dbReference type="Pfam" id="PF00082"/>
    </source>
</evidence>
<dbReference type="GO" id="GO:0006508">
    <property type="term" value="P:proteolysis"/>
    <property type="evidence" value="ECO:0007669"/>
    <property type="project" value="UniProtKB-KW"/>
</dbReference>
<dbReference type="CDD" id="cd07480">
    <property type="entry name" value="Peptidases_S8_12"/>
    <property type="match status" value="1"/>
</dbReference>
<gene>
    <name evidence="8" type="ORF">CX676_19090</name>
</gene>
<dbReference type="InterPro" id="IPR051048">
    <property type="entry name" value="Peptidase_S8/S53_subtilisin"/>
</dbReference>
<reference evidence="8 9" key="1">
    <citation type="journal article" date="2013" name="Antonie Van Leeuwenhoek">
        <title>Paracoccus zhejiangensis sp. nov., isolated from activated sludge in wastewater-treatment system.</title>
        <authorList>
            <person name="Wu Z.G."/>
            <person name="Zhang D.F."/>
            <person name="Liu Y.L."/>
            <person name="Wang F."/>
            <person name="Jiang X."/>
            <person name="Li C."/>
            <person name="Li S.P."/>
            <person name="Hong Q."/>
            <person name="Li W.J."/>
        </authorList>
    </citation>
    <scope>NUCLEOTIDE SEQUENCE [LARGE SCALE GENOMIC DNA]</scope>
    <source>
        <strain evidence="8 9">J6</strain>
    </source>
</reference>
<dbReference type="PANTHER" id="PTHR43399">
    <property type="entry name" value="SUBTILISIN-RELATED"/>
    <property type="match status" value="1"/>
</dbReference>
<dbReference type="Pfam" id="PF00082">
    <property type="entry name" value="Peptidase_S8"/>
    <property type="match status" value="1"/>
</dbReference>
<dbReference type="KEGG" id="pzh:CX676_19090"/>
<dbReference type="OrthoDB" id="9816306at2"/>
<keyword evidence="2 5" id="KW-0645">Protease</keyword>
<dbReference type="PRINTS" id="PR00723">
    <property type="entry name" value="SUBTILISIN"/>
</dbReference>
<feature type="active site" description="Charge relay system" evidence="5">
    <location>
        <position position="114"/>
    </location>
</feature>
<keyword evidence="9" id="KW-1185">Reference proteome</keyword>
<evidence type="ECO:0000256" key="6">
    <source>
        <dbReference type="RuleBase" id="RU003355"/>
    </source>
</evidence>
<evidence type="ECO:0000313" key="9">
    <source>
        <dbReference type="Proteomes" id="UP000234530"/>
    </source>
</evidence>
<dbReference type="PROSITE" id="PS51892">
    <property type="entry name" value="SUBTILASE"/>
    <property type="match status" value="1"/>
</dbReference>
<comment type="similarity">
    <text evidence="1 5 6">Belongs to the peptidase S8 family.</text>
</comment>
<proteinExistence type="inferred from homology"/>
<dbReference type="InterPro" id="IPR015500">
    <property type="entry name" value="Peptidase_S8_subtilisin-rel"/>
</dbReference>
<dbReference type="InterPro" id="IPR023827">
    <property type="entry name" value="Peptidase_S8_Asp-AS"/>
</dbReference>
<dbReference type="InterPro" id="IPR023828">
    <property type="entry name" value="Peptidase_S8_Ser-AS"/>
</dbReference>
<keyword evidence="4 5" id="KW-0720">Serine protease</keyword>
<protein>
    <submittedName>
        <fullName evidence="8">Peptidase S8</fullName>
    </submittedName>
</protein>
<dbReference type="InterPro" id="IPR036852">
    <property type="entry name" value="Peptidase_S8/S53_dom_sf"/>
</dbReference>
<dbReference type="EMBL" id="CP025430">
    <property type="protein sequence ID" value="AUH66005.1"/>
    <property type="molecule type" value="Genomic_DNA"/>
</dbReference>
<dbReference type="InterPro" id="IPR000209">
    <property type="entry name" value="Peptidase_S8/S53_dom"/>
</dbReference>
<evidence type="ECO:0000256" key="3">
    <source>
        <dbReference type="ARBA" id="ARBA00022801"/>
    </source>
</evidence>
<name>A0A2H5F388_9RHOB</name>
<dbReference type="AlphaFoldDB" id="A0A2H5F388"/>
<dbReference type="SUPFAM" id="SSF52743">
    <property type="entry name" value="Subtilisin-like"/>
    <property type="match status" value="1"/>
</dbReference>
<dbReference type="Gene3D" id="3.40.50.200">
    <property type="entry name" value="Peptidase S8/S53 domain"/>
    <property type="match status" value="1"/>
</dbReference>
<organism evidence="8 9">
    <name type="scientific">Paracoccus zhejiangensis</name>
    <dbReference type="NCBI Taxonomy" id="1077935"/>
    <lineage>
        <taxon>Bacteria</taxon>
        <taxon>Pseudomonadati</taxon>
        <taxon>Pseudomonadota</taxon>
        <taxon>Alphaproteobacteria</taxon>
        <taxon>Rhodobacterales</taxon>
        <taxon>Paracoccaceae</taxon>
        <taxon>Paracoccus</taxon>
    </lineage>
</organism>
<evidence type="ECO:0000313" key="8">
    <source>
        <dbReference type="EMBL" id="AUH66005.1"/>
    </source>
</evidence>
<evidence type="ECO:0000256" key="4">
    <source>
        <dbReference type="ARBA" id="ARBA00022825"/>
    </source>
</evidence>
<sequence length="406" mass="41151">MTKSIIVRDDNFGLRMATGSRGFDTLDRGPVMGATNGVPPKPSIEVEDLSKDDMNDLRRDPSVRAITQSMPIQLITPTESAAAAGGGSVTWGVKAVGADVSAFDGAGVKVAVLDTGIDPTHVAFAGVNLQMKNFTGGPDSAPDGNRHGTHCAGTIFGRDVGGLRIGVAPGITEAMIGKVLGDDGSGGSEMLFEGMKWAQAGGAKVISMSLGFDFPGLIKRLIDQGWPAELAGSVALEAYRGNLRAFDAIMDMFRAMAQFDGGTVVVAAAGNESERQISANFEVSVSVPAAAFDVISVGALAEGAQGLTVANFSNTNPILSAPGVNVISAKVGGGTVALNGTSMACPHVAGLTALWWQAQAGLPVPLTSDGVKARLRSATDSGAFAAGVDVADRGEGLAKAPPGAGV</sequence>
<evidence type="ECO:0000256" key="5">
    <source>
        <dbReference type="PROSITE-ProRule" id="PRU01240"/>
    </source>
</evidence>
<accession>A0A2H5F388</accession>